<feature type="compositionally biased region" description="Basic and acidic residues" evidence="1">
    <location>
        <begin position="43"/>
        <end position="65"/>
    </location>
</feature>
<sequence>MKLFLITLFVFGLVILGMSIGVILGNRCIKGSCGGLGNCEACRDGSTDSETEVRRKSGEIPEAKGDWSQSVG</sequence>
<evidence type="ECO:0008006" key="4">
    <source>
        <dbReference type="Google" id="ProtNLM"/>
    </source>
</evidence>
<dbReference type="AlphaFoldDB" id="A0A2Z4AID7"/>
<protein>
    <recommendedName>
        <fullName evidence="4">(Na+)-NQR maturation NqrM</fullName>
    </recommendedName>
</protein>
<reference evidence="2 3" key="1">
    <citation type="submission" date="2018-06" db="EMBL/GenBank/DDBJ databases">
        <title>Draft Genome Sequence of a Novel Marine Bacterium Related to the Verrucomicrobia.</title>
        <authorList>
            <person name="Vosseberg J."/>
            <person name="Martijn J."/>
            <person name="Ettema T.J.G."/>
        </authorList>
    </citation>
    <scope>NUCLEOTIDE SEQUENCE [LARGE SCALE GENOMIC DNA]</scope>
    <source>
        <strain evidence="2">TARA_B100001123</strain>
    </source>
</reference>
<gene>
    <name evidence="2" type="ORF">DF168_02243</name>
</gene>
<feature type="region of interest" description="Disordered" evidence="1">
    <location>
        <begin position="43"/>
        <end position="72"/>
    </location>
</feature>
<dbReference type="EMBL" id="CP029803">
    <property type="protein sequence ID" value="AWT61018.1"/>
    <property type="molecule type" value="Genomic_DNA"/>
</dbReference>
<organism evidence="2 3">
    <name type="scientific">Candidatus Moanibacter tarae</name>
    <dbReference type="NCBI Taxonomy" id="2200854"/>
    <lineage>
        <taxon>Bacteria</taxon>
        <taxon>Pseudomonadati</taxon>
        <taxon>Verrucomicrobiota</taxon>
        <taxon>Opitutia</taxon>
        <taxon>Puniceicoccales</taxon>
        <taxon>Puniceicoccales incertae sedis</taxon>
        <taxon>Candidatus Moanibacter</taxon>
    </lineage>
</organism>
<accession>A0A2Z4AID7</accession>
<dbReference type="Proteomes" id="UP000247465">
    <property type="component" value="Chromosome"/>
</dbReference>
<dbReference type="PANTHER" id="PTHR40691">
    <property type="entry name" value="(NA+)-NQR MATURATION NQRM"/>
    <property type="match status" value="1"/>
</dbReference>
<name>A0A2Z4AID7_9BACT</name>
<evidence type="ECO:0000256" key="1">
    <source>
        <dbReference type="SAM" id="MobiDB-lite"/>
    </source>
</evidence>
<dbReference type="KEGG" id="mtar:DF168_02243"/>
<dbReference type="InterPro" id="IPR007495">
    <property type="entry name" value="NqrM"/>
</dbReference>
<dbReference type="PANTHER" id="PTHR40691:SF3">
    <property type="entry name" value="(NA+)-NQR MATURATION NQRM"/>
    <property type="match status" value="1"/>
</dbReference>
<proteinExistence type="predicted"/>
<evidence type="ECO:0000313" key="3">
    <source>
        <dbReference type="Proteomes" id="UP000247465"/>
    </source>
</evidence>
<evidence type="ECO:0000313" key="2">
    <source>
        <dbReference type="EMBL" id="AWT61018.1"/>
    </source>
</evidence>